<dbReference type="GO" id="GO:0035513">
    <property type="term" value="P:oxidative RNA demethylation"/>
    <property type="evidence" value="ECO:0007669"/>
    <property type="project" value="TreeGrafter"/>
</dbReference>
<organism evidence="7 8">
    <name type="scientific">Azoarcus indigens</name>
    <dbReference type="NCBI Taxonomy" id="29545"/>
    <lineage>
        <taxon>Bacteria</taxon>
        <taxon>Pseudomonadati</taxon>
        <taxon>Pseudomonadota</taxon>
        <taxon>Betaproteobacteria</taxon>
        <taxon>Rhodocyclales</taxon>
        <taxon>Zoogloeaceae</taxon>
        <taxon>Azoarcus</taxon>
    </lineage>
</organism>
<dbReference type="GO" id="GO:0008198">
    <property type="term" value="F:ferrous iron binding"/>
    <property type="evidence" value="ECO:0007669"/>
    <property type="project" value="TreeGrafter"/>
</dbReference>
<dbReference type="InterPro" id="IPR027450">
    <property type="entry name" value="AlkB-like"/>
</dbReference>
<feature type="binding site" evidence="5">
    <location>
        <position position="137"/>
    </location>
    <ligand>
        <name>Fe cation</name>
        <dbReference type="ChEBI" id="CHEBI:24875"/>
        <note>catalytic</note>
    </ligand>
</feature>
<comment type="cofactor">
    <cofactor evidence="5">
        <name>Fe(2+)</name>
        <dbReference type="ChEBI" id="CHEBI:29033"/>
    </cofactor>
    <text evidence="5">Binds 1 Fe(2+) ion per subunit.</text>
</comment>
<keyword evidence="4 5" id="KW-0408">Iron</keyword>
<dbReference type="RefSeq" id="WP_133594937.1">
    <property type="nucleotide sequence ID" value="NZ_SNVV01000031.1"/>
</dbReference>
<dbReference type="PANTHER" id="PTHR16557:SF2">
    <property type="entry name" value="NUCLEIC ACID DIOXYGENASE ALKBH1"/>
    <property type="match status" value="1"/>
</dbReference>
<dbReference type="GO" id="GO:0035516">
    <property type="term" value="F:broad specificity oxidative DNA demethylase activity"/>
    <property type="evidence" value="ECO:0007669"/>
    <property type="project" value="TreeGrafter"/>
</dbReference>
<dbReference type="InterPro" id="IPR005123">
    <property type="entry name" value="Oxoglu/Fe-dep_dioxygenase_dom"/>
</dbReference>
<dbReference type="SUPFAM" id="SSF51197">
    <property type="entry name" value="Clavaminate synthase-like"/>
    <property type="match status" value="1"/>
</dbReference>
<gene>
    <name evidence="7" type="ORF">C7389_13119</name>
</gene>
<dbReference type="PANTHER" id="PTHR16557">
    <property type="entry name" value="ALKYLATED DNA REPAIR PROTEIN ALKB-RELATED"/>
    <property type="match status" value="1"/>
</dbReference>
<reference evidence="7 8" key="1">
    <citation type="submission" date="2019-03" db="EMBL/GenBank/DDBJ databases">
        <title>Genomic Encyclopedia of Type Strains, Phase IV (KMG-IV): sequencing the most valuable type-strain genomes for metagenomic binning, comparative biology and taxonomic classification.</title>
        <authorList>
            <person name="Goeker M."/>
        </authorList>
    </citation>
    <scope>NUCLEOTIDE SEQUENCE [LARGE SCALE GENOMIC DNA]</scope>
    <source>
        <strain evidence="7 8">DSM 12121</strain>
    </source>
</reference>
<protein>
    <submittedName>
        <fullName evidence="7">DNA alkylation damage repair protein AlkB</fullName>
    </submittedName>
</protein>
<keyword evidence="3" id="KW-0560">Oxidoreductase</keyword>
<evidence type="ECO:0000256" key="1">
    <source>
        <dbReference type="ARBA" id="ARBA00022723"/>
    </source>
</evidence>
<dbReference type="OrthoDB" id="9796932at2"/>
<evidence type="ECO:0000256" key="3">
    <source>
        <dbReference type="ARBA" id="ARBA00023002"/>
    </source>
</evidence>
<dbReference type="Pfam" id="PF13532">
    <property type="entry name" value="2OG-FeII_Oxy_2"/>
    <property type="match status" value="1"/>
</dbReference>
<keyword evidence="1 5" id="KW-0479">Metal-binding</keyword>
<dbReference type="NCBIfam" id="NF011930">
    <property type="entry name" value="PRK15401.1"/>
    <property type="match status" value="1"/>
</dbReference>
<dbReference type="Gene3D" id="2.60.120.590">
    <property type="entry name" value="Alpha-ketoglutarate-dependent dioxygenase AlkB-like"/>
    <property type="match status" value="1"/>
</dbReference>
<comment type="caution">
    <text evidence="7">The sequence shown here is derived from an EMBL/GenBank/DDBJ whole genome shotgun (WGS) entry which is preliminary data.</text>
</comment>
<evidence type="ECO:0000259" key="6">
    <source>
        <dbReference type="PROSITE" id="PS51471"/>
    </source>
</evidence>
<evidence type="ECO:0000313" key="7">
    <source>
        <dbReference type="EMBL" id="TDN45049.1"/>
    </source>
</evidence>
<dbReference type="GO" id="GO:0035515">
    <property type="term" value="F:oxidative RNA demethylase activity"/>
    <property type="evidence" value="ECO:0007669"/>
    <property type="project" value="TreeGrafter"/>
</dbReference>
<dbReference type="EMBL" id="SNVV01000031">
    <property type="protein sequence ID" value="TDN45049.1"/>
    <property type="molecule type" value="Genomic_DNA"/>
</dbReference>
<accession>A0A4R6DLC3</accession>
<dbReference type="InterPro" id="IPR037151">
    <property type="entry name" value="AlkB-like_sf"/>
</dbReference>
<evidence type="ECO:0000256" key="2">
    <source>
        <dbReference type="ARBA" id="ARBA00022964"/>
    </source>
</evidence>
<dbReference type="PROSITE" id="PS51471">
    <property type="entry name" value="FE2OG_OXY"/>
    <property type="match status" value="1"/>
</dbReference>
<evidence type="ECO:0000256" key="4">
    <source>
        <dbReference type="ARBA" id="ARBA00023004"/>
    </source>
</evidence>
<dbReference type="InterPro" id="IPR004574">
    <property type="entry name" value="Alkb"/>
</dbReference>
<feature type="domain" description="Fe2OG dioxygenase" evidence="6">
    <location>
        <begin position="119"/>
        <end position="219"/>
    </location>
</feature>
<dbReference type="AlphaFoldDB" id="A0A4R6DLC3"/>
<sequence>MSSGQTLPLFDDAPQASREQLGTHAWLLRGFALSRADVLLTAIARITAQSPFRQMSTPGGLTMSVGLSNCGALGWTSDSHGYRYTPRDPLTDLPWPSMPAPLLSLAAEAAEAAGFPEFMPDACLLNRYLPGSRLSLHQDRNERDFSAPIVSVSLGMGAIFLFGGHARSDRTTRVSLLHGDVAVWGGEDRLRYHGILPLKDQPHPATGSLRYNLTFRKAG</sequence>
<evidence type="ECO:0000313" key="8">
    <source>
        <dbReference type="Proteomes" id="UP000295129"/>
    </source>
</evidence>
<dbReference type="GO" id="GO:0005737">
    <property type="term" value="C:cytoplasm"/>
    <property type="evidence" value="ECO:0007669"/>
    <property type="project" value="TreeGrafter"/>
</dbReference>
<keyword evidence="8" id="KW-1185">Reference proteome</keyword>
<dbReference type="Proteomes" id="UP000295129">
    <property type="component" value="Unassembled WGS sequence"/>
</dbReference>
<evidence type="ECO:0000256" key="5">
    <source>
        <dbReference type="PIRSR" id="PIRSR604574-2"/>
    </source>
</evidence>
<feature type="binding site" evidence="5">
    <location>
        <position position="139"/>
    </location>
    <ligand>
        <name>Fe cation</name>
        <dbReference type="ChEBI" id="CHEBI:24875"/>
        <note>catalytic</note>
    </ligand>
</feature>
<feature type="binding site" evidence="5">
    <location>
        <position position="193"/>
    </location>
    <ligand>
        <name>Fe cation</name>
        <dbReference type="ChEBI" id="CHEBI:24875"/>
        <note>catalytic</note>
    </ligand>
</feature>
<name>A0A4R6DLC3_9RHOO</name>
<keyword evidence="2" id="KW-0223">Dioxygenase</keyword>
<proteinExistence type="predicted"/>